<gene>
    <name evidence="3" type="ORF">GCM10009823_15330</name>
</gene>
<evidence type="ECO:0000256" key="2">
    <source>
        <dbReference type="SAM" id="SignalP"/>
    </source>
</evidence>
<feature type="signal peptide" evidence="2">
    <location>
        <begin position="1"/>
        <end position="25"/>
    </location>
</feature>
<dbReference type="Proteomes" id="UP001500984">
    <property type="component" value="Unassembled WGS sequence"/>
</dbReference>
<protein>
    <submittedName>
        <fullName evidence="3">TAXI family TRAP transporter solute-binding subunit</fullName>
    </submittedName>
</protein>
<dbReference type="Pfam" id="PF16868">
    <property type="entry name" value="NMT1_3"/>
    <property type="match status" value="1"/>
</dbReference>
<feature type="chain" id="PRO_5045317358" evidence="2">
    <location>
        <begin position="26"/>
        <end position="376"/>
    </location>
</feature>
<keyword evidence="4" id="KW-1185">Reference proteome</keyword>
<dbReference type="SUPFAM" id="SSF53850">
    <property type="entry name" value="Periplasmic binding protein-like II"/>
    <property type="match status" value="1"/>
</dbReference>
<dbReference type="RefSeq" id="WP_344336728.1">
    <property type="nucleotide sequence ID" value="NZ_BAAAPZ010000005.1"/>
</dbReference>
<dbReference type="Gene3D" id="3.40.190.10">
    <property type="entry name" value="Periplasmic binding protein-like II"/>
    <property type="match status" value="2"/>
</dbReference>
<organism evidence="3 4">
    <name type="scientific">Brevibacterium salitolerans</name>
    <dbReference type="NCBI Taxonomy" id="1403566"/>
    <lineage>
        <taxon>Bacteria</taxon>
        <taxon>Bacillati</taxon>
        <taxon>Actinomycetota</taxon>
        <taxon>Actinomycetes</taxon>
        <taxon>Micrococcales</taxon>
        <taxon>Brevibacteriaceae</taxon>
        <taxon>Brevibacterium</taxon>
    </lineage>
</organism>
<feature type="region of interest" description="Disordered" evidence="1">
    <location>
        <begin position="353"/>
        <end position="376"/>
    </location>
</feature>
<accession>A0ABN2WN38</accession>
<evidence type="ECO:0000313" key="4">
    <source>
        <dbReference type="Proteomes" id="UP001500984"/>
    </source>
</evidence>
<dbReference type="PROSITE" id="PS51257">
    <property type="entry name" value="PROKAR_LIPOPROTEIN"/>
    <property type="match status" value="1"/>
</dbReference>
<evidence type="ECO:0000313" key="3">
    <source>
        <dbReference type="EMBL" id="GAA2095686.1"/>
    </source>
</evidence>
<name>A0ABN2WN38_9MICO</name>
<reference evidence="3 4" key="1">
    <citation type="journal article" date="2019" name="Int. J. Syst. Evol. Microbiol.">
        <title>The Global Catalogue of Microorganisms (GCM) 10K type strain sequencing project: providing services to taxonomists for standard genome sequencing and annotation.</title>
        <authorList>
            <consortium name="The Broad Institute Genomics Platform"/>
            <consortium name="The Broad Institute Genome Sequencing Center for Infectious Disease"/>
            <person name="Wu L."/>
            <person name="Ma J."/>
        </authorList>
    </citation>
    <scope>NUCLEOTIDE SEQUENCE [LARGE SCALE GENOMIC DNA]</scope>
    <source>
        <strain evidence="3 4">JCM 15900</strain>
    </source>
</reference>
<comment type="caution">
    <text evidence="3">The sequence shown here is derived from an EMBL/GenBank/DDBJ whole genome shotgun (WGS) entry which is preliminary data.</text>
</comment>
<dbReference type="NCBIfam" id="TIGR02122">
    <property type="entry name" value="TRAP_TAXI"/>
    <property type="match status" value="1"/>
</dbReference>
<evidence type="ECO:0000256" key="1">
    <source>
        <dbReference type="SAM" id="MobiDB-lite"/>
    </source>
</evidence>
<sequence length="376" mass="40961">MRKLPAAASAAALALVLSACGSDGAEPETVSEGPLPDTFAIATYGTGTSTYADTSAVSEALTAEEGMSIRVVPSDTGIGRIAPMRDGQALFSRGGDEYIYAFEAEYDFAVPEWGPQDIRMTWTPTAPHSVMSLSGSGIDTFSDLRGKKVPWATANPSVQNKMTALLEYGGLTWDDVEAVDISYGDQAEGVKNGQVDVVYQQVYGSSLYELESQHDVQWLELDPDDEAAVERMLEVAPSTFVGSFSGGPAQEEGEETTALMYTVPVITYAETSAEAVHDLATALHGNFVSYEDATPTTSGWGLDEIQSVPTQVPFHDGFVQFLEEQDMWTEQAETRNQELIDRQEQLRTAWDEYRESEEGAEPDHESWTAWKDENLA</sequence>
<dbReference type="InterPro" id="IPR011852">
    <property type="entry name" value="TRAP_TAXI"/>
</dbReference>
<dbReference type="EMBL" id="BAAAPZ010000005">
    <property type="protein sequence ID" value="GAA2095686.1"/>
    <property type="molecule type" value="Genomic_DNA"/>
</dbReference>
<proteinExistence type="predicted"/>
<keyword evidence="2" id="KW-0732">Signal</keyword>